<protein>
    <recommendedName>
        <fullName evidence="1">PPIase cyclophilin-type domain-containing protein</fullName>
    </recommendedName>
</protein>
<feature type="domain" description="PPIase cyclophilin-type" evidence="1">
    <location>
        <begin position="12"/>
        <end position="147"/>
    </location>
</feature>
<dbReference type="AlphaFoldDB" id="A0A9W7F7R0"/>
<accession>A0A9W7F7R0</accession>
<name>A0A9W7F7R0_9STRA</name>
<sequence>MKVTAPSRFTLNFPTQYGPFTASCYRDLAPSWVDRIYNLALNGYYDSNYFMRVINTSSLQITQFGTSGDPSISELYNWNSTELSGCGVIEPQPSEMKYMNKFSNTFGTLSMSTSFNDDTQTTWNATAELFINTGNNSRLDAMLFVPVCTIDSVGMENILKFPKYVTFSTVEYSLNSNPASTVLES</sequence>
<dbReference type="OrthoDB" id="204202at2759"/>
<reference evidence="3" key="1">
    <citation type="journal article" date="2023" name="Commun. Biol.">
        <title>Genome analysis of Parmales, the sister group of diatoms, reveals the evolutionary specialization of diatoms from phago-mixotrophs to photoautotrophs.</title>
        <authorList>
            <person name="Ban H."/>
            <person name="Sato S."/>
            <person name="Yoshikawa S."/>
            <person name="Yamada K."/>
            <person name="Nakamura Y."/>
            <person name="Ichinomiya M."/>
            <person name="Sato N."/>
            <person name="Blanc-Mathieu R."/>
            <person name="Endo H."/>
            <person name="Kuwata A."/>
            <person name="Ogata H."/>
        </authorList>
    </citation>
    <scope>NUCLEOTIDE SEQUENCE [LARGE SCALE GENOMIC DNA]</scope>
    <source>
        <strain evidence="3">NIES 3700</strain>
    </source>
</reference>
<evidence type="ECO:0000313" key="3">
    <source>
        <dbReference type="Proteomes" id="UP001165122"/>
    </source>
</evidence>
<dbReference type="PROSITE" id="PS51257">
    <property type="entry name" value="PROKAR_LIPOPROTEIN"/>
    <property type="match status" value="1"/>
</dbReference>
<dbReference type="SUPFAM" id="SSF50891">
    <property type="entry name" value="Cyclophilin-like"/>
    <property type="match status" value="1"/>
</dbReference>
<comment type="caution">
    <text evidence="2">The sequence shown here is derived from an EMBL/GenBank/DDBJ whole genome shotgun (WGS) entry which is preliminary data.</text>
</comment>
<dbReference type="GO" id="GO:0003755">
    <property type="term" value="F:peptidyl-prolyl cis-trans isomerase activity"/>
    <property type="evidence" value="ECO:0007669"/>
    <property type="project" value="InterPro"/>
</dbReference>
<evidence type="ECO:0000259" key="1">
    <source>
        <dbReference type="Pfam" id="PF00160"/>
    </source>
</evidence>
<evidence type="ECO:0000313" key="2">
    <source>
        <dbReference type="EMBL" id="GMI03874.1"/>
    </source>
</evidence>
<dbReference type="Pfam" id="PF00160">
    <property type="entry name" value="Pro_isomerase"/>
    <property type="match status" value="1"/>
</dbReference>
<proteinExistence type="predicted"/>
<dbReference type="EMBL" id="BRXW01000064">
    <property type="protein sequence ID" value="GMI03874.1"/>
    <property type="molecule type" value="Genomic_DNA"/>
</dbReference>
<dbReference type="Proteomes" id="UP001165122">
    <property type="component" value="Unassembled WGS sequence"/>
</dbReference>
<dbReference type="Gene3D" id="2.40.100.10">
    <property type="entry name" value="Cyclophilin-like"/>
    <property type="match status" value="1"/>
</dbReference>
<gene>
    <name evidence="2" type="ORF">TrLO_g11410</name>
</gene>
<dbReference type="InterPro" id="IPR029000">
    <property type="entry name" value="Cyclophilin-like_dom_sf"/>
</dbReference>
<organism evidence="2 3">
    <name type="scientific">Triparma laevis f. longispina</name>
    <dbReference type="NCBI Taxonomy" id="1714387"/>
    <lineage>
        <taxon>Eukaryota</taxon>
        <taxon>Sar</taxon>
        <taxon>Stramenopiles</taxon>
        <taxon>Ochrophyta</taxon>
        <taxon>Bolidophyceae</taxon>
        <taxon>Parmales</taxon>
        <taxon>Triparmaceae</taxon>
        <taxon>Triparma</taxon>
    </lineage>
</organism>
<dbReference type="InterPro" id="IPR002130">
    <property type="entry name" value="Cyclophilin-type_PPIase_dom"/>
</dbReference>
<keyword evidence="3" id="KW-1185">Reference proteome</keyword>